<evidence type="ECO:0000256" key="4">
    <source>
        <dbReference type="ARBA" id="ARBA00023295"/>
    </source>
</evidence>
<dbReference type="InterPro" id="IPR002241">
    <property type="entry name" value="Glyco_hydro_27"/>
</dbReference>
<dbReference type="EMBL" id="JAKNFS010000005">
    <property type="protein sequence ID" value="MCG4764765.1"/>
    <property type="molecule type" value="Genomic_DNA"/>
</dbReference>
<dbReference type="Gene3D" id="2.60.40.1180">
    <property type="entry name" value="Golgi alpha-mannosidase II"/>
    <property type="match status" value="1"/>
</dbReference>
<evidence type="ECO:0000256" key="5">
    <source>
        <dbReference type="RuleBase" id="RU361168"/>
    </source>
</evidence>
<evidence type="ECO:0000256" key="3">
    <source>
        <dbReference type="ARBA" id="ARBA00022801"/>
    </source>
</evidence>
<dbReference type="SUPFAM" id="SSF51445">
    <property type="entry name" value="(Trans)glycosidases"/>
    <property type="match status" value="1"/>
</dbReference>
<keyword evidence="4 5" id="KW-0326">Glycosidase</keyword>
<reference evidence="7" key="1">
    <citation type="submission" date="2022-01" db="EMBL/GenBank/DDBJ databases">
        <title>Collection of gut derived symbiotic bacterial strains cultured from healthy donors.</title>
        <authorList>
            <person name="Lin H."/>
            <person name="Kohout C."/>
            <person name="Waligurski E."/>
            <person name="Pamer E.G."/>
        </authorList>
    </citation>
    <scope>NUCLEOTIDE SEQUENCE</scope>
    <source>
        <strain evidence="7">DFI.5.49</strain>
    </source>
</reference>
<dbReference type="GO" id="GO:0004557">
    <property type="term" value="F:alpha-galactosidase activity"/>
    <property type="evidence" value="ECO:0007669"/>
    <property type="project" value="UniProtKB-EC"/>
</dbReference>
<keyword evidence="5" id="KW-1015">Disulfide bond</keyword>
<keyword evidence="2" id="KW-0732">Signal</keyword>
<comment type="caution">
    <text evidence="7">The sequence shown here is derived from an EMBL/GenBank/DDBJ whole genome shotgun (WGS) entry which is preliminary data.</text>
</comment>
<dbReference type="Pfam" id="PF17801">
    <property type="entry name" value="Melibiase_C"/>
    <property type="match status" value="1"/>
</dbReference>
<sequence>MHLTNKNTCAPTPPMGWNSYDYYDTTVDEAAVKANADYMAKHLKAYGWEYIVVDIQWYAKKAGSMRDRYQYIPFSELEMDEYSRLLPDPERFPSSADGSGFKPLADYVHSLGLKFGIHIMRGIPRIAAHHHGKIKNSSLGAEHVADPTVICGWNPDMYGVRDLPEGQLYYDSLLELYASWGVDYIKCDDICNTNMHKNPFAAAHEIEMLSNAIQKCGRPIVLSLSPGPALIEKAWFYEKHANLWRITDDFWDNWAQLKDMFQRCELWQSHVSAGCYPDCDMLPLGELGKGFATEHHMYFTPDEQKTMMTLWCLFGSPLMLGAEMTLLDDDTLALLTNTDILAMLPPSVRPHQITRTDNEAVWYAKDDTTGTTYVALFNLSDAPQTVSSTLADADCPLESVAAKELWSGKALSLNGGFSASLAPHACSVCRFETR</sequence>
<dbReference type="InterPro" id="IPR041233">
    <property type="entry name" value="Melibiase_C"/>
</dbReference>
<feature type="domain" description="Alpha galactosidase C-terminal" evidence="6">
    <location>
        <begin position="361"/>
        <end position="430"/>
    </location>
</feature>
<dbReference type="PANTHER" id="PTHR11452:SF42">
    <property type="entry name" value="ALPHA-GALACTOSIDASE"/>
    <property type="match status" value="1"/>
</dbReference>
<dbReference type="GO" id="GO:0005975">
    <property type="term" value="P:carbohydrate metabolic process"/>
    <property type="evidence" value="ECO:0007669"/>
    <property type="project" value="InterPro"/>
</dbReference>
<keyword evidence="3 5" id="KW-0378">Hydrolase</keyword>
<dbReference type="InterPro" id="IPR013785">
    <property type="entry name" value="Aldolase_TIM"/>
</dbReference>
<evidence type="ECO:0000256" key="1">
    <source>
        <dbReference type="ARBA" id="ARBA00009743"/>
    </source>
</evidence>
<dbReference type="InterPro" id="IPR017853">
    <property type="entry name" value="GH"/>
</dbReference>
<protein>
    <recommendedName>
        <fullName evidence="5">Alpha-galactosidase</fullName>
        <ecNumber evidence="5">3.2.1.22</ecNumber>
    </recommendedName>
    <alternativeName>
        <fullName evidence="5">Melibiase</fullName>
    </alternativeName>
</protein>
<accession>A0AAE3JR82</accession>
<evidence type="ECO:0000256" key="2">
    <source>
        <dbReference type="ARBA" id="ARBA00022729"/>
    </source>
</evidence>
<dbReference type="EC" id="3.2.1.22" evidence="5"/>
<proteinExistence type="inferred from homology"/>
<evidence type="ECO:0000313" key="7">
    <source>
        <dbReference type="EMBL" id="MCG4764765.1"/>
    </source>
</evidence>
<name>A0AAE3JR82_9FIRM</name>
<evidence type="ECO:0000259" key="6">
    <source>
        <dbReference type="Pfam" id="PF17801"/>
    </source>
</evidence>
<gene>
    <name evidence="7" type="ORF">L0N21_04440</name>
</gene>
<dbReference type="Gene3D" id="3.20.20.70">
    <property type="entry name" value="Aldolase class I"/>
    <property type="match status" value="1"/>
</dbReference>
<dbReference type="SUPFAM" id="SSF51011">
    <property type="entry name" value="Glycosyl hydrolase domain"/>
    <property type="match status" value="1"/>
</dbReference>
<dbReference type="RefSeq" id="WP_238032889.1">
    <property type="nucleotide sequence ID" value="NZ_JAKNFS010000005.1"/>
</dbReference>
<dbReference type="Proteomes" id="UP001199915">
    <property type="component" value="Unassembled WGS sequence"/>
</dbReference>
<evidence type="ECO:0000313" key="8">
    <source>
        <dbReference type="Proteomes" id="UP001199915"/>
    </source>
</evidence>
<comment type="similarity">
    <text evidence="1 5">Belongs to the glycosyl hydrolase 27 family.</text>
</comment>
<dbReference type="PANTHER" id="PTHR11452">
    <property type="entry name" value="ALPHA-GALACTOSIDASE/ALPHA-N-ACETYLGALACTOSAMINIDASE"/>
    <property type="match status" value="1"/>
</dbReference>
<dbReference type="AlphaFoldDB" id="A0AAE3JR82"/>
<dbReference type="CDD" id="cd14792">
    <property type="entry name" value="GH27"/>
    <property type="match status" value="1"/>
</dbReference>
<organism evidence="7 8">
    <name type="scientific">Fusicatenibacter saccharivorans</name>
    <dbReference type="NCBI Taxonomy" id="1150298"/>
    <lineage>
        <taxon>Bacteria</taxon>
        <taxon>Bacillati</taxon>
        <taxon>Bacillota</taxon>
        <taxon>Clostridia</taxon>
        <taxon>Lachnospirales</taxon>
        <taxon>Lachnospiraceae</taxon>
        <taxon>Fusicatenibacter</taxon>
    </lineage>
</organism>
<comment type="catalytic activity">
    <reaction evidence="5">
        <text>Hydrolysis of terminal, non-reducing alpha-D-galactose residues in alpha-D-galactosides, including galactose oligosaccharides, galactomannans and galactolipids.</text>
        <dbReference type="EC" id="3.2.1.22"/>
    </reaction>
</comment>
<dbReference type="InterPro" id="IPR013780">
    <property type="entry name" value="Glyco_hydro_b"/>
</dbReference>
<dbReference type="PRINTS" id="PR00740">
    <property type="entry name" value="GLHYDRLASE27"/>
</dbReference>
<dbReference type="Pfam" id="PF16499">
    <property type="entry name" value="Melibiase_2"/>
    <property type="match status" value="2"/>
</dbReference>